<gene>
    <name evidence="3" type="ORF">GCM10007415_30410</name>
</gene>
<reference evidence="3" key="2">
    <citation type="submission" date="2020-09" db="EMBL/GenBank/DDBJ databases">
        <authorList>
            <person name="Sun Q."/>
            <person name="Zhou Y."/>
        </authorList>
    </citation>
    <scope>NUCLEOTIDE SEQUENCE</scope>
    <source>
        <strain evidence="3">CGMCC 1.12195</strain>
    </source>
</reference>
<feature type="domain" description="PG-1098 ferredoxin-like" evidence="2">
    <location>
        <begin position="281"/>
        <end position="323"/>
    </location>
</feature>
<dbReference type="InterPro" id="IPR054168">
    <property type="entry name" value="PG_1098_Fer"/>
</dbReference>
<dbReference type="InterPro" id="IPR041497">
    <property type="entry name" value="Thump-like"/>
</dbReference>
<dbReference type="Pfam" id="PF18096">
    <property type="entry name" value="Thump_like"/>
    <property type="match status" value="1"/>
</dbReference>
<dbReference type="Proteomes" id="UP000660862">
    <property type="component" value="Unassembled WGS sequence"/>
</dbReference>
<reference evidence="3" key="1">
    <citation type="journal article" date="2014" name="Int. J. Syst. Evol. Microbiol.">
        <title>Complete genome sequence of Corynebacterium casei LMG S-19264T (=DSM 44701T), isolated from a smear-ripened cheese.</title>
        <authorList>
            <consortium name="US DOE Joint Genome Institute (JGI-PGF)"/>
            <person name="Walter F."/>
            <person name="Albersmeier A."/>
            <person name="Kalinowski J."/>
            <person name="Ruckert C."/>
        </authorList>
    </citation>
    <scope>NUCLEOTIDE SEQUENCE</scope>
    <source>
        <strain evidence="3">CGMCC 1.12195</strain>
    </source>
</reference>
<proteinExistence type="predicted"/>
<evidence type="ECO:0000259" key="1">
    <source>
        <dbReference type="Pfam" id="PF18096"/>
    </source>
</evidence>
<evidence type="ECO:0000313" key="3">
    <source>
        <dbReference type="EMBL" id="GGG93427.1"/>
    </source>
</evidence>
<dbReference type="PANTHER" id="PTHR14741">
    <property type="entry name" value="S-ADENOSYLMETHIONINE-DEPENDENT METHYLTRANSFERASE RELATED"/>
    <property type="match status" value="1"/>
</dbReference>
<dbReference type="Gene3D" id="3.40.50.150">
    <property type="entry name" value="Vaccinia Virus protein VP39"/>
    <property type="match status" value="1"/>
</dbReference>
<dbReference type="CDD" id="cd02440">
    <property type="entry name" value="AdoMet_MTases"/>
    <property type="match status" value="1"/>
</dbReference>
<dbReference type="AlphaFoldDB" id="A0A917MCH7"/>
<organism evidence="3 4">
    <name type="scientific">Parapedobacter pyrenivorans</name>
    <dbReference type="NCBI Taxonomy" id="1305674"/>
    <lineage>
        <taxon>Bacteria</taxon>
        <taxon>Pseudomonadati</taxon>
        <taxon>Bacteroidota</taxon>
        <taxon>Sphingobacteriia</taxon>
        <taxon>Sphingobacteriales</taxon>
        <taxon>Sphingobacteriaceae</taxon>
        <taxon>Parapedobacter</taxon>
    </lineage>
</organism>
<evidence type="ECO:0008006" key="5">
    <source>
        <dbReference type="Google" id="ProtNLM"/>
    </source>
</evidence>
<dbReference type="RefSeq" id="WP_188506929.1">
    <property type="nucleotide sequence ID" value="NZ_BMER01000003.1"/>
</dbReference>
<dbReference type="InterPro" id="IPR029063">
    <property type="entry name" value="SAM-dependent_MTases_sf"/>
</dbReference>
<dbReference type="Gene3D" id="1.10.10.1110">
    <property type="entry name" value="Methyltransferase PG1098, N-terminal domain"/>
    <property type="match status" value="1"/>
</dbReference>
<evidence type="ECO:0000313" key="4">
    <source>
        <dbReference type="Proteomes" id="UP000660862"/>
    </source>
</evidence>
<sequence length="394" mass="44432">MNPHILTPEVQHYLLEHELAEPVQVALRKSPFATVSAAELAQQLDSRQRCRKKLPLWHDTPGIYYPEKLAVEQASSQATATHKCNLVPKGIRMIDLTGGFGVDTFFFAERAKTVIHCEKNTELSTIAQHNAITLGAQNIDFVTSDGLVYLQGYPDDAFDIVYIDPSRRVAQRKVFRLEDCVPDVVGEQYRLLQKAKRVVIKSAPLLDIASALLVLQRVSEVHIVSMANECKELLFVLDRECIETPLIIATALKKGNTAARFVFRTSEEKDAVADFGYPAGYLYEPDAALLKSGAFKLIGQHYGLKKLHRHTHLYTSTVRRDNFIGKTFQITEVMRYADFKKNHVSAQGNVSTRNFPLKADALRKQHRIREDENCHLFFCTGTDEALLVIFASKC</sequence>
<dbReference type="PANTHER" id="PTHR14741:SF32">
    <property type="entry name" value="TRIMETHYLGUANOSINE SYNTHASE"/>
    <property type="match status" value="1"/>
</dbReference>
<dbReference type="EMBL" id="BMER01000003">
    <property type="protein sequence ID" value="GGG93427.1"/>
    <property type="molecule type" value="Genomic_DNA"/>
</dbReference>
<protein>
    <recommendedName>
        <fullName evidence="5">THUMP-like domain-containing protein</fullName>
    </recommendedName>
</protein>
<evidence type="ECO:0000259" key="2">
    <source>
        <dbReference type="Pfam" id="PF22013"/>
    </source>
</evidence>
<dbReference type="SUPFAM" id="SSF53335">
    <property type="entry name" value="S-adenosyl-L-methionine-dependent methyltransferases"/>
    <property type="match status" value="1"/>
</dbReference>
<comment type="caution">
    <text evidence="3">The sequence shown here is derived from an EMBL/GenBank/DDBJ whole genome shotgun (WGS) entry which is preliminary data.</text>
</comment>
<feature type="domain" description="THUMP-like" evidence="1">
    <location>
        <begin position="325"/>
        <end position="388"/>
    </location>
</feature>
<accession>A0A917MCH7</accession>
<keyword evidence="4" id="KW-1185">Reference proteome</keyword>
<name>A0A917MCH7_9SPHI</name>
<dbReference type="Pfam" id="PF22013">
    <property type="entry name" value="PG_1098_Fer"/>
    <property type="match status" value="1"/>
</dbReference>